<dbReference type="SUPFAM" id="SSF110087">
    <property type="entry name" value="DR1885-like metal-binding protein"/>
    <property type="match status" value="1"/>
</dbReference>
<gene>
    <name evidence="3" type="ORF">EV379_2969</name>
</gene>
<dbReference type="PROSITE" id="PS51257">
    <property type="entry name" value="PROKAR_LIPOPROTEIN"/>
    <property type="match status" value="1"/>
</dbReference>
<dbReference type="Pfam" id="PF04314">
    <property type="entry name" value="PCuAC"/>
    <property type="match status" value="1"/>
</dbReference>
<keyword evidence="4" id="KW-1185">Reference proteome</keyword>
<accession>A0A4V2GB34</accession>
<dbReference type="OrthoDB" id="9796962at2"/>
<organism evidence="3 4">
    <name type="scientific">Microterricola gilva</name>
    <dbReference type="NCBI Taxonomy" id="393267"/>
    <lineage>
        <taxon>Bacteria</taxon>
        <taxon>Bacillati</taxon>
        <taxon>Actinomycetota</taxon>
        <taxon>Actinomycetes</taxon>
        <taxon>Micrococcales</taxon>
        <taxon>Microbacteriaceae</taxon>
        <taxon>Microterricola</taxon>
    </lineage>
</organism>
<evidence type="ECO:0008006" key="5">
    <source>
        <dbReference type="Google" id="ProtNLM"/>
    </source>
</evidence>
<proteinExistence type="predicted"/>
<evidence type="ECO:0000313" key="4">
    <source>
        <dbReference type="Proteomes" id="UP000291483"/>
    </source>
</evidence>
<protein>
    <recommendedName>
        <fullName evidence="5">Copper(I)-binding protein</fullName>
    </recommendedName>
</protein>
<dbReference type="AlphaFoldDB" id="A0A4V2GB34"/>
<feature type="signal peptide" evidence="2">
    <location>
        <begin position="1"/>
        <end position="26"/>
    </location>
</feature>
<keyword evidence="2" id="KW-0732">Signal</keyword>
<dbReference type="Gene3D" id="2.60.40.1890">
    <property type="entry name" value="PCu(A)C copper chaperone"/>
    <property type="match status" value="1"/>
</dbReference>
<evidence type="ECO:0000256" key="1">
    <source>
        <dbReference type="SAM" id="MobiDB-lite"/>
    </source>
</evidence>
<evidence type="ECO:0000313" key="3">
    <source>
        <dbReference type="EMBL" id="RZU66606.1"/>
    </source>
</evidence>
<dbReference type="RefSeq" id="WP_130506780.1">
    <property type="nucleotide sequence ID" value="NZ_SHLC01000001.1"/>
</dbReference>
<evidence type="ECO:0000256" key="2">
    <source>
        <dbReference type="SAM" id="SignalP"/>
    </source>
</evidence>
<sequence>MHARTTSRVAVLAAAALIALTGCATGATPASDEQATAAETISVHEAWVKAADDGMSAAFAELENAGQADVTITAVTSAASSDLQLHETVENEAGEMTMREKDGGFVIPAGKSLILEPGGNHIMMMDLAKPIKAGDELTFTLTFSDGSTADFTAPAKDYSGANESYEGDDMEMDMEMDGDH</sequence>
<dbReference type="InterPro" id="IPR036182">
    <property type="entry name" value="PCuAC_sf"/>
</dbReference>
<dbReference type="PANTHER" id="PTHR36302">
    <property type="entry name" value="BLR7088 PROTEIN"/>
    <property type="match status" value="1"/>
</dbReference>
<feature type="compositionally biased region" description="Acidic residues" evidence="1">
    <location>
        <begin position="165"/>
        <end position="180"/>
    </location>
</feature>
<dbReference type="PANTHER" id="PTHR36302:SF1">
    <property type="entry name" value="COPPER CHAPERONE PCU(A)C"/>
    <property type="match status" value="1"/>
</dbReference>
<dbReference type="EMBL" id="SHLC01000001">
    <property type="protein sequence ID" value="RZU66606.1"/>
    <property type="molecule type" value="Genomic_DNA"/>
</dbReference>
<reference evidence="3 4" key="1">
    <citation type="submission" date="2019-02" db="EMBL/GenBank/DDBJ databases">
        <title>Sequencing the genomes of 1000 actinobacteria strains.</title>
        <authorList>
            <person name="Klenk H.-P."/>
        </authorList>
    </citation>
    <scope>NUCLEOTIDE SEQUENCE [LARGE SCALE GENOMIC DNA]</scope>
    <source>
        <strain evidence="3 4">DSM 18319</strain>
    </source>
</reference>
<feature type="chain" id="PRO_5038976053" description="Copper(I)-binding protein" evidence="2">
    <location>
        <begin position="27"/>
        <end position="180"/>
    </location>
</feature>
<dbReference type="InterPro" id="IPR058248">
    <property type="entry name" value="Lxx211020-like"/>
</dbReference>
<feature type="region of interest" description="Disordered" evidence="1">
    <location>
        <begin position="159"/>
        <end position="180"/>
    </location>
</feature>
<name>A0A4V2GB34_9MICO</name>
<comment type="caution">
    <text evidence="3">The sequence shown here is derived from an EMBL/GenBank/DDBJ whole genome shotgun (WGS) entry which is preliminary data.</text>
</comment>
<dbReference type="InterPro" id="IPR007410">
    <property type="entry name" value="LpqE-like"/>
</dbReference>
<dbReference type="Proteomes" id="UP000291483">
    <property type="component" value="Unassembled WGS sequence"/>
</dbReference>